<comment type="caution">
    <text evidence="1">The sequence shown here is derived from an EMBL/GenBank/DDBJ whole genome shotgun (WGS) entry which is preliminary data.</text>
</comment>
<evidence type="ECO:0000313" key="1">
    <source>
        <dbReference type="EMBL" id="KAI4377678.1"/>
    </source>
</evidence>
<dbReference type="EMBL" id="CM042883">
    <property type="protein sequence ID" value="KAI4377678.1"/>
    <property type="molecule type" value="Genomic_DNA"/>
</dbReference>
<dbReference type="Proteomes" id="UP001057402">
    <property type="component" value="Chromosome 4"/>
</dbReference>
<accession>A0ACB9RGQ6</accession>
<sequence>MSSCLALSLQPVNGSANVLLQTREWFPPSRALFALSSFRHTRLSLLSKQQQQQPPSDILVIGDDPLAASSGQIVVGVESRYRIVYRLVNTIYVLAITSLDEDESTATNVFECIHIVNQAVSVLVSACRGVDVTPEKLARKYAEVYMALDIVLRGVTSVRLSAMLSSIHGESLAKLVHSGIDSEAKIRGADSWPQLQHHSLDRSSGVSAFSGAQFEIPPETLEAGDLYAVSIVPASASTDKEIESESSKNEEEEEGPKDPFAASDNLNKPQELVGGFKKNKDPSATDLTLALVGLEVPALPPAEATQSTNIQVEGFEGNYGGIEFDNEPASFSETFQGFDQAWGGGLDASEFVGSTKVQKPQGLGGLELLQTGDSGDAVKAKAAEASGMLLENVLVQKKEMKGPEMFIVEEINAEFRESILARVGVMGVVYLRTLPPKKEGDKETEFSFRVDGTGSVKRFVMHSSTLSSLGNGLFHVRTAASDEPLPIMKYSLLPKSTPLPLRVRLTKRHSGTLLSVMIQYVSNPELPGPLNDVTFVLKLPIDPTLLKVSPKAILNRSEKELKWIIPEIPLNGAPGRLRVRMPVDTSAEDGDEEIEVVAHVKFSWQGYRSLSGVCLRAATEGKTDFYEVDHMYESGVYMCN</sequence>
<evidence type="ECO:0000313" key="2">
    <source>
        <dbReference type="Proteomes" id="UP001057402"/>
    </source>
</evidence>
<gene>
    <name evidence="1" type="ORF">MLD38_015265</name>
</gene>
<organism evidence="1 2">
    <name type="scientific">Melastoma candidum</name>
    <dbReference type="NCBI Taxonomy" id="119954"/>
    <lineage>
        <taxon>Eukaryota</taxon>
        <taxon>Viridiplantae</taxon>
        <taxon>Streptophyta</taxon>
        <taxon>Embryophyta</taxon>
        <taxon>Tracheophyta</taxon>
        <taxon>Spermatophyta</taxon>
        <taxon>Magnoliopsida</taxon>
        <taxon>eudicotyledons</taxon>
        <taxon>Gunneridae</taxon>
        <taxon>Pentapetalae</taxon>
        <taxon>rosids</taxon>
        <taxon>malvids</taxon>
        <taxon>Myrtales</taxon>
        <taxon>Melastomataceae</taxon>
        <taxon>Melastomatoideae</taxon>
        <taxon>Melastomateae</taxon>
        <taxon>Melastoma</taxon>
    </lineage>
</organism>
<protein>
    <submittedName>
        <fullName evidence="1">Uncharacterized protein</fullName>
    </submittedName>
</protein>
<reference evidence="2" key="1">
    <citation type="journal article" date="2023" name="Front. Plant Sci.">
        <title>Chromosomal-level genome assembly of Melastoma candidum provides insights into trichome evolution.</title>
        <authorList>
            <person name="Zhong Y."/>
            <person name="Wu W."/>
            <person name="Sun C."/>
            <person name="Zou P."/>
            <person name="Liu Y."/>
            <person name="Dai S."/>
            <person name="Zhou R."/>
        </authorList>
    </citation>
    <scope>NUCLEOTIDE SEQUENCE [LARGE SCALE GENOMIC DNA]</scope>
</reference>
<keyword evidence="2" id="KW-1185">Reference proteome</keyword>
<name>A0ACB9RGQ6_9MYRT</name>
<proteinExistence type="predicted"/>